<dbReference type="Proteomes" id="UP000095281">
    <property type="component" value="Unplaced"/>
</dbReference>
<dbReference type="OMA" id="GCAYSMP"/>
<dbReference type="Gene3D" id="2.40.110.10">
    <property type="entry name" value="Butyryl-CoA Dehydrogenase, subunit A, domain 2"/>
    <property type="match status" value="1"/>
</dbReference>
<dbReference type="InterPro" id="IPR009075">
    <property type="entry name" value="AcylCo_DH/oxidase_C"/>
</dbReference>
<dbReference type="WBParaSite" id="MhA1_Contig950.frz3.fgene1">
    <property type="protein sequence ID" value="MhA1_Contig950.frz3.fgene1"/>
    <property type="gene ID" value="MhA1_Contig950.frz3.fgene1"/>
</dbReference>
<feature type="domain" description="Acyl-CoA dehydrogenase/oxidase C-terminal" evidence="9">
    <location>
        <begin position="216"/>
        <end position="309"/>
    </location>
</feature>
<dbReference type="SUPFAM" id="SSF47203">
    <property type="entry name" value="Acyl-CoA dehydrogenase C-terminal domain-like"/>
    <property type="match status" value="1"/>
</dbReference>
<dbReference type="Gene3D" id="1.10.540.10">
    <property type="entry name" value="Acyl-CoA dehydrogenase/oxidase, N-terminal domain"/>
    <property type="match status" value="1"/>
</dbReference>
<dbReference type="SUPFAM" id="SSF56645">
    <property type="entry name" value="Acyl-CoA dehydrogenase NM domain-like"/>
    <property type="match status" value="1"/>
</dbReference>
<keyword evidence="6" id="KW-0560">Oxidoreductase</keyword>
<keyword evidence="4" id="KW-0285">Flavoprotein</keyword>
<dbReference type="Pfam" id="PF02771">
    <property type="entry name" value="Acyl-CoA_dh_N"/>
    <property type="match status" value="1"/>
</dbReference>
<evidence type="ECO:0000313" key="12">
    <source>
        <dbReference type="WBParaSite" id="MhA1_Contig950.frz3.fgene1"/>
    </source>
</evidence>
<keyword evidence="5" id="KW-0274">FAD</keyword>
<dbReference type="FunFam" id="1.10.540.10:FF:000010">
    <property type="entry name" value="Medium-chain specific acyl-CoA dehydrogenase, mitochondrial"/>
    <property type="match status" value="1"/>
</dbReference>
<keyword evidence="11" id="KW-1185">Reference proteome</keyword>
<evidence type="ECO:0000256" key="4">
    <source>
        <dbReference type="ARBA" id="ARBA00022630"/>
    </source>
</evidence>
<dbReference type="InterPro" id="IPR009100">
    <property type="entry name" value="AcylCoA_DH/oxidase_NM_dom_sf"/>
</dbReference>
<evidence type="ECO:0000256" key="5">
    <source>
        <dbReference type="ARBA" id="ARBA00022827"/>
    </source>
</evidence>
<comment type="cofactor">
    <cofactor evidence="1">
        <name>FAD</name>
        <dbReference type="ChEBI" id="CHEBI:57692"/>
    </cofactor>
</comment>
<comment type="function">
    <text evidence="8">This enzyme is specific for acyl chain lengths of 4 to 16.</text>
</comment>
<feature type="domain" description="Acyl-CoA dehydrogenase/oxidase N-terminal" evidence="10">
    <location>
        <begin position="42"/>
        <end position="149"/>
    </location>
</feature>
<dbReference type="InterPro" id="IPR036250">
    <property type="entry name" value="AcylCo_DH-like_C"/>
</dbReference>
<protein>
    <submittedName>
        <fullName evidence="12">Acyl-CoA_dh_N domain-containing protein</fullName>
    </submittedName>
</protein>
<reference evidence="12" key="1">
    <citation type="submission" date="2016-11" db="UniProtKB">
        <authorList>
            <consortium name="WormBaseParasite"/>
        </authorList>
    </citation>
    <scope>IDENTIFICATION</scope>
</reference>
<evidence type="ECO:0000313" key="11">
    <source>
        <dbReference type="Proteomes" id="UP000095281"/>
    </source>
</evidence>
<dbReference type="Gene3D" id="1.20.140.10">
    <property type="entry name" value="Butyryl-CoA Dehydrogenase, subunit A, domain 3"/>
    <property type="match status" value="1"/>
</dbReference>
<dbReference type="AlphaFoldDB" id="A0A1I8C2R7"/>
<dbReference type="InterPro" id="IPR046373">
    <property type="entry name" value="Acyl-CoA_Oxase/DH_mid-dom_sf"/>
</dbReference>
<comment type="catalytic activity">
    <reaction evidence="7">
        <text>a medium-chain 2,3-saturated fatty acyl-CoA + oxidized [electron-transfer flavoprotein] + H(+) = a medium-chain (2E)-enoyl-CoA + reduced [electron-transfer flavoprotein]</text>
        <dbReference type="Rhea" id="RHEA:14477"/>
        <dbReference type="Rhea" id="RHEA-COMP:10685"/>
        <dbReference type="Rhea" id="RHEA-COMP:10686"/>
        <dbReference type="ChEBI" id="CHEBI:15378"/>
        <dbReference type="ChEBI" id="CHEBI:57692"/>
        <dbReference type="ChEBI" id="CHEBI:58307"/>
        <dbReference type="ChEBI" id="CHEBI:83723"/>
        <dbReference type="ChEBI" id="CHEBI:83726"/>
        <dbReference type="EC" id="1.3.8.7"/>
    </reaction>
</comment>
<evidence type="ECO:0000256" key="7">
    <source>
        <dbReference type="ARBA" id="ARBA00047882"/>
    </source>
</evidence>
<accession>A0A1I8C2R7</accession>
<evidence type="ECO:0000256" key="8">
    <source>
        <dbReference type="ARBA" id="ARBA00059733"/>
    </source>
</evidence>
<name>A0A1I8C2R7_MELHA</name>
<evidence type="ECO:0000256" key="3">
    <source>
        <dbReference type="ARBA" id="ARBA00011881"/>
    </source>
</evidence>
<dbReference type="PANTHER" id="PTHR43884:SF12">
    <property type="entry name" value="ISOVALERYL-COA DEHYDROGENASE, MITOCHONDRIAL-RELATED"/>
    <property type="match status" value="1"/>
</dbReference>
<organism evidence="11 12">
    <name type="scientific">Meloidogyne hapla</name>
    <name type="common">Root-knot nematode worm</name>
    <dbReference type="NCBI Taxonomy" id="6305"/>
    <lineage>
        <taxon>Eukaryota</taxon>
        <taxon>Metazoa</taxon>
        <taxon>Ecdysozoa</taxon>
        <taxon>Nematoda</taxon>
        <taxon>Chromadorea</taxon>
        <taxon>Rhabditida</taxon>
        <taxon>Tylenchina</taxon>
        <taxon>Tylenchomorpha</taxon>
        <taxon>Tylenchoidea</taxon>
        <taxon>Meloidogynidae</taxon>
        <taxon>Meloidogyninae</taxon>
        <taxon>Meloidogyne</taxon>
    </lineage>
</organism>
<evidence type="ECO:0000259" key="10">
    <source>
        <dbReference type="Pfam" id="PF02771"/>
    </source>
</evidence>
<evidence type="ECO:0000256" key="2">
    <source>
        <dbReference type="ARBA" id="ARBA00009347"/>
    </source>
</evidence>
<comment type="similarity">
    <text evidence="2">Belongs to the acyl-CoA dehydrogenase family.</text>
</comment>
<dbReference type="GO" id="GO:0050660">
    <property type="term" value="F:flavin adenine dinucleotide binding"/>
    <property type="evidence" value="ECO:0007669"/>
    <property type="project" value="InterPro"/>
</dbReference>
<sequence length="346" mass="38243">MFVRNTPKIFQNYKKSCQEFIKRNLSISLKLKGNGFNLELSTEQKQLKQSVGKFADEEIIPKAAHYDQTMEFPWEIIKKAHANGFMNVDIPTEYGGLDLDLLSNVLISEAIGYGCTGIGTAILGNDLAATPIILGGSAEIKKKYLGLLIDEPVMAVCFTILIFLINGSKMWITNGGVASWFFVLARTDPDPKAPSGKAFTAFVVDGDAKGLSRGKKHQGVSFMLADMAMSLELSRLMTYKSAQEVDLGRPGAYWASIAKCFAADTANQTASNAVQIFGGNGFNTEFPVEKLMRDAKIFQIYEGTSQIQRPCNISTITSKSCPDWYFIRVIFGLCSNLFLEYVFIKF</sequence>
<dbReference type="FunFam" id="1.20.140.10:FF:000011">
    <property type="entry name" value="Medium-chain specific acyl-CoA dehydrogenase, mitochondrial"/>
    <property type="match status" value="1"/>
</dbReference>
<dbReference type="PANTHER" id="PTHR43884">
    <property type="entry name" value="ACYL-COA DEHYDROGENASE"/>
    <property type="match status" value="1"/>
</dbReference>
<comment type="subunit">
    <text evidence="3">Homotetramer.</text>
</comment>
<dbReference type="InterPro" id="IPR006089">
    <property type="entry name" value="Acyl-CoA_DH_CS"/>
</dbReference>
<proteinExistence type="inferred from homology"/>
<dbReference type="GO" id="GO:0070991">
    <property type="term" value="F:medium-chain fatty acyl-CoA dehydrogenase activity"/>
    <property type="evidence" value="ECO:0007669"/>
    <property type="project" value="UniProtKB-EC"/>
</dbReference>
<evidence type="ECO:0000256" key="1">
    <source>
        <dbReference type="ARBA" id="ARBA00001974"/>
    </source>
</evidence>
<dbReference type="PROSITE" id="PS00073">
    <property type="entry name" value="ACYL_COA_DH_2"/>
    <property type="match status" value="1"/>
</dbReference>
<dbReference type="Pfam" id="PF00441">
    <property type="entry name" value="Acyl-CoA_dh_1"/>
    <property type="match status" value="1"/>
</dbReference>
<evidence type="ECO:0000256" key="6">
    <source>
        <dbReference type="ARBA" id="ARBA00023002"/>
    </source>
</evidence>
<evidence type="ECO:0000259" key="9">
    <source>
        <dbReference type="Pfam" id="PF00441"/>
    </source>
</evidence>
<dbReference type="InterPro" id="IPR013786">
    <property type="entry name" value="AcylCoA_DH/ox_N"/>
</dbReference>
<dbReference type="InterPro" id="IPR037069">
    <property type="entry name" value="AcylCoA_DH/ox_N_sf"/>
</dbReference>